<organism evidence="1 2">
    <name type="scientific">Streptomyces decoyicus</name>
    <dbReference type="NCBI Taxonomy" id="249567"/>
    <lineage>
        <taxon>Bacteria</taxon>
        <taxon>Bacillati</taxon>
        <taxon>Actinomycetota</taxon>
        <taxon>Actinomycetes</taxon>
        <taxon>Kitasatosporales</taxon>
        <taxon>Streptomycetaceae</taxon>
        <taxon>Streptomyces</taxon>
    </lineage>
</organism>
<evidence type="ECO:0000313" key="1">
    <source>
        <dbReference type="EMBL" id="WSB68244.1"/>
    </source>
</evidence>
<accession>A0ABZ1FD19</accession>
<dbReference type="RefSeq" id="WP_326617690.1">
    <property type="nucleotide sequence ID" value="NZ_CP109106.1"/>
</dbReference>
<reference evidence="1 2" key="1">
    <citation type="submission" date="2022-10" db="EMBL/GenBank/DDBJ databases">
        <title>The complete genomes of actinobacterial strains from the NBC collection.</title>
        <authorList>
            <person name="Joergensen T.S."/>
            <person name="Alvarez Arevalo M."/>
            <person name="Sterndorff E.B."/>
            <person name="Faurdal D."/>
            <person name="Vuksanovic O."/>
            <person name="Mourched A.-S."/>
            <person name="Charusanti P."/>
            <person name="Shaw S."/>
            <person name="Blin K."/>
            <person name="Weber T."/>
        </authorList>
    </citation>
    <scope>NUCLEOTIDE SEQUENCE [LARGE SCALE GENOMIC DNA]</scope>
    <source>
        <strain evidence="1 2">NBC 01774</strain>
    </source>
</reference>
<sequence>MQRLCHIVLRSDDLDALGTFAADYDPVDARTTAFSSHDLAA</sequence>
<gene>
    <name evidence="1" type="ORF">OG863_09905</name>
</gene>
<protein>
    <recommendedName>
        <fullName evidence="3">Glyoxalase</fullName>
    </recommendedName>
</protein>
<proteinExistence type="predicted"/>
<evidence type="ECO:0000313" key="2">
    <source>
        <dbReference type="Proteomes" id="UP001344251"/>
    </source>
</evidence>
<name>A0ABZ1FD19_9ACTN</name>
<keyword evidence="2" id="KW-1185">Reference proteome</keyword>
<dbReference type="EMBL" id="CP109106">
    <property type="protein sequence ID" value="WSB68244.1"/>
    <property type="molecule type" value="Genomic_DNA"/>
</dbReference>
<dbReference type="Proteomes" id="UP001344251">
    <property type="component" value="Chromosome"/>
</dbReference>
<evidence type="ECO:0008006" key="3">
    <source>
        <dbReference type="Google" id="ProtNLM"/>
    </source>
</evidence>